<dbReference type="EMBL" id="CP014230">
    <property type="protein sequence ID" value="AMD92861.1"/>
    <property type="molecule type" value="Genomic_DNA"/>
</dbReference>
<evidence type="ECO:0000256" key="2">
    <source>
        <dbReference type="ARBA" id="ARBA00022605"/>
    </source>
</evidence>
<comment type="similarity">
    <text evidence="7">Belongs to the gamma-glutamyl phosphate reductase family.</text>
</comment>
<dbReference type="GO" id="GO:0005737">
    <property type="term" value="C:cytoplasm"/>
    <property type="evidence" value="ECO:0007669"/>
    <property type="project" value="UniProtKB-SubCell"/>
</dbReference>
<evidence type="ECO:0000259" key="8">
    <source>
        <dbReference type="Pfam" id="PF00171"/>
    </source>
</evidence>
<dbReference type="GO" id="GO:0055129">
    <property type="term" value="P:L-proline biosynthetic process"/>
    <property type="evidence" value="ECO:0007669"/>
    <property type="project" value="UniProtKB-UniRule"/>
</dbReference>
<keyword evidence="2 7" id="KW-0028">Amino-acid biosynthesis</keyword>
<evidence type="ECO:0000313" key="10">
    <source>
        <dbReference type="Proteomes" id="UP000063964"/>
    </source>
</evidence>
<dbReference type="PIRSF" id="PIRSF000151">
    <property type="entry name" value="GPR"/>
    <property type="match status" value="1"/>
</dbReference>
<sequence length="419" mass="44954">MELKTQVYNLARNAREASRRLACSSGRSRDAALLFLADMLHEERAAILEANARDVTAARENGLDDARVDRLCITPQGVDAMTASCRHVAGLTDPVGEVEHMTRRPSGIMVGRMRVPLGVIAMIYESRPNVTIDAGILCLKAGNSVILRGGSEARHSNEILGGLLQNALEKADLPRAAAQVVPTTDREAVRHLLALDEFIDVVIPRGGESLIRAVVRDATMPVLKHYQGVCHIYVHSDADQDMALGIVRNAKTQRPGVCNALECLLVHEDIASEFLPGLGSELAALGVSFRACPVSLPLLGNAASPAGEDDFGREFLSLTLAVKVVASQSEAEAHIARYGSGHSEAILTRDHARAMRFLRTVDASCVLINASTRFNDGGELGLGAEIGISTSKIHAYGPMGIKELTSQKFVVFGEGQVRE</sequence>
<evidence type="ECO:0000256" key="6">
    <source>
        <dbReference type="ARBA" id="ARBA00049024"/>
    </source>
</evidence>
<dbReference type="Proteomes" id="UP000063964">
    <property type="component" value="Chromosome"/>
</dbReference>
<dbReference type="NCBIfam" id="TIGR00407">
    <property type="entry name" value="proA"/>
    <property type="match status" value="1"/>
</dbReference>
<keyword evidence="3 7" id="KW-0641">Proline biosynthesis</keyword>
<dbReference type="PANTHER" id="PTHR11063">
    <property type="entry name" value="GLUTAMATE SEMIALDEHYDE DEHYDROGENASE"/>
    <property type="match status" value="1"/>
</dbReference>
<evidence type="ECO:0000256" key="3">
    <source>
        <dbReference type="ARBA" id="ARBA00022650"/>
    </source>
</evidence>
<dbReference type="OrthoDB" id="9809970at2"/>
<keyword evidence="5 7" id="KW-0560">Oxidoreductase</keyword>
<dbReference type="InterPro" id="IPR016163">
    <property type="entry name" value="Ald_DH_C"/>
</dbReference>
<feature type="domain" description="Aldehyde dehydrogenase" evidence="8">
    <location>
        <begin position="5"/>
        <end position="286"/>
    </location>
</feature>
<comment type="catalytic activity">
    <reaction evidence="6 7">
        <text>L-glutamate 5-semialdehyde + phosphate + NADP(+) = L-glutamyl 5-phosphate + NADPH + H(+)</text>
        <dbReference type="Rhea" id="RHEA:19541"/>
        <dbReference type="ChEBI" id="CHEBI:15378"/>
        <dbReference type="ChEBI" id="CHEBI:43474"/>
        <dbReference type="ChEBI" id="CHEBI:57783"/>
        <dbReference type="ChEBI" id="CHEBI:58066"/>
        <dbReference type="ChEBI" id="CHEBI:58274"/>
        <dbReference type="ChEBI" id="CHEBI:58349"/>
        <dbReference type="EC" id="1.2.1.41"/>
    </reaction>
</comment>
<dbReference type="NCBIfam" id="NF001221">
    <property type="entry name" value="PRK00197.1"/>
    <property type="match status" value="1"/>
</dbReference>
<dbReference type="InterPro" id="IPR000965">
    <property type="entry name" value="GPR_dom"/>
</dbReference>
<dbReference type="Gene3D" id="3.40.309.10">
    <property type="entry name" value="Aldehyde Dehydrogenase, Chain A, domain 2"/>
    <property type="match status" value="1"/>
</dbReference>
<comment type="subcellular location">
    <subcellularLocation>
        <location evidence="7">Cytoplasm</location>
    </subcellularLocation>
</comment>
<evidence type="ECO:0000256" key="7">
    <source>
        <dbReference type="HAMAP-Rule" id="MF_00412"/>
    </source>
</evidence>
<dbReference type="InterPro" id="IPR012134">
    <property type="entry name" value="Glu-5-SA_DH"/>
</dbReference>
<evidence type="ECO:0000313" key="9">
    <source>
        <dbReference type="EMBL" id="AMD92861.1"/>
    </source>
</evidence>
<dbReference type="FunFam" id="3.40.309.10:FF:000006">
    <property type="entry name" value="Gamma-glutamyl phosphate reductase"/>
    <property type="match status" value="1"/>
</dbReference>
<dbReference type="Gene3D" id="3.40.605.10">
    <property type="entry name" value="Aldehyde Dehydrogenase, Chain A, domain 1"/>
    <property type="match status" value="1"/>
</dbReference>
<keyword evidence="7" id="KW-0963">Cytoplasm</keyword>
<dbReference type="Pfam" id="PF00171">
    <property type="entry name" value="Aldedh"/>
    <property type="match status" value="1"/>
</dbReference>
<dbReference type="InterPro" id="IPR016162">
    <property type="entry name" value="Ald_DH_N"/>
</dbReference>
<dbReference type="EC" id="1.2.1.41" evidence="7"/>
<dbReference type="HAMAP" id="MF_00412">
    <property type="entry name" value="ProA"/>
    <property type="match status" value="1"/>
</dbReference>
<dbReference type="CDD" id="cd07079">
    <property type="entry name" value="ALDH_F18-19_ProA-GPR"/>
    <property type="match status" value="1"/>
</dbReference>
<dbReference type="InterPro" id="IPR016161">
    <property type="entry name" value="Ald_DH/histidinol_DH"/>
</dbReference>
<comment type="pathway">
    <text evidence="1 7">Amino-acid biosynthesis; L-proline biosynthesis; L-glutamate 5-semialdehyde from L-glutamate: step 2/2.</text>
</comment>
<dbReference type="GO" id="GO:0050661">
    <property type="term" value="F:NADP binding"/>
    <property type="evidence" value="ECO:0007669"/>
    <property type="project" value="InterPro"/>
</dbReference>
<dbReference type="RefSeq" id="WP_066605192.1">
    <property type="nucleotide sequence ID" value="NZ_CP014230.1"/>
</dbReference>
<dbReference type="InterPro" id="IPR015590">
    <property type="entry name" value="Aldehyde_DH_dom"/>
</dbReference>
<evidence type="ECO:0000256" key="5">
    <source>
        <dbReference type="ARBA" id="ARBA00023002"/>
    </source>
</evidence>
<dbReference type="STRING" id="888061.AXF15_06910"/>
<keyword evidence="4 7" id="KW-0521">NADP</keyword>
<dbReference type="GO" id="GO:0004350">
    <property type="term" value="F:glutamate-5-semialdehyde dehydrogenase activity"/>
    <property type="evidence" value="ECO:0007669"/>
    <property type="project" value="UniProtKB-UniRule"/>
</dbReference>
<evidence type="ECO:0000256" key="4">
    <source>
        <dbReference type="ARBA" id="ARBA00022857"/>
    </source>
</evidence>
<dbReference type="KEGG" id="doa:AXF15_06910"/>
<proteinExistence type="inferred from homology"/>
<dbReference type="UniPathway" id="UPA00098">
    <property type="reaction ID" value="UER00360"/>
</dbReference>
<dbReference type="AlphaFoldDB" id="A0A0X8JQA1"/>
<keyword evidence="10" id="KW-1185">Reference proteome</keyword>
<dbReference type="SUPFAM" id="SSF53720">
    <property type="entry name" value="ALDH-like"/>
    <property type="match status" value="1"/>
</dbReference>
<dbReference type="PANTHER" id="PTHR11063:SF8">
    <property type="entry name" value="DELTA-1-PYRROLINE-5-CARBOXYLATE SYNTHASE"/>
    <property type="match status" value="1"/>
</dbReference>
<evidence type="ECO:0000256" key="1">
    <source>
        <dbReference type="ARBA" id="ARBA00004985"/>
    </source>
</evidence>
<name>A0A0X8JQA1_9BACT</name>
<reference evidence="10" key="1">
    <citation type="submission" date="2016-02" db="EMBL/GenBank/DDBJ databases">
        <authorList>
            <person name="Holder M.E."/>
            <person name="Ajami N.J."/>
            <person name="Petrosino J.F."/>
        </authorList>
    </citation>
    <scope>NUCLEOTIDE SEQUENCE [LARGE SCALE GENOMIC DNA]</scope>
    <source>
        <strain evidence="10">DSM 12838</strain>
    </source>
</reference>
<gene>
    <name evidence="7" type="primary">proA</name>
    <name evidence="9" type="ORF">AXF15_06910</name>
</gene>
<protein>
    <recommendedName>
        <fullName evidence="7">Gamma-glutamyl phosphate reductase</fullName>
        <shortName evidence="7">GPR</shortName>
        <ecNumber evidence="7">1.2.1.41</ecNumber>
    </recommendedName>
    <alternativeName>
        <fullName evidence="7">Glutamate-5-semialdehyde dehydrogenase</fullName>
    </alternativeName>
    <alternativeName>
        <fullName evidence="7">Glutamyl-gamma-semialdehyde dehydrogenase</fullName>
        <shortName evidence="7">GSA dehydrogenase</shortName>
    </alternativeName>
</protein>
<organism evidence="9 10">
    <name type="scientific">Desulfomicrobium orale DSM 12838</name>
    <dbReference type="NCBI Taxonomy" id="888061"/>
    <lineage>
        <taxon>Bacteria</taxon>
        <taxon>Pseudomonadati</taxon>
        <taxon>Thermodesulfobacteriota</taxon>
        <taxon>Desulfovibrionia</taxon>
        <taxon>Desulfovibrionales</taxon>
        <taxon>Desulfomicrobiaceae</taxon>
        <taxon>Desulfomicrobium</taxon>
    </lineage>
</organism>
<comment type="function">
    <text evidence="7">Catalyzes the NADPH-dependent reduction of L-glutamate 5-phosphate into L-glutamate 5-semialdehyde and phosphate. The product spontaneously undergoes cyclization to form 1-pyrroline-5-carboxylate.</text>
</comment>
<accession>A0A0X8JQA1</accession>